<accession>A0A067SYJ0</accession>
<gene>
    <name evidence="2" type="ORF">GALMADRAFT_212803</name>
</gene>
<keyword evidence="3" id="KW-1185">Reference proteome</keyword>
<evidence type="ECO:0000313" key="2">
    <source>
        <dbReference type="EMBL" id="KDR72769.1"/>
    </source>
</evidence>
<dbReference type="EMBL" id="KL142387">
    <property type="protein sequence ID" value="KDR72769.1"/>
    <property type="molecule type" value="Genomic_DNA"/>
</dbReference>
<dbReference type="OrthoDB" id="3026227at2759"/>
<sequence length="311" mass="35059">MDVLIQALIDTATTLITSITSLVTTTQTTHQYLINLQTPQVQTHITATLPSFKPEAPAVYQGDPNHVTAFIQELEIYFTLAGITAIEQKVFYTLSKICGGKGDNATAWSDSVRSNILERQRQIEHEEAIESIKILEQGNMTCEEYLTVFRVDFYRSGYNPIAGLQEFKRGLNKGLRNRLETTFPLPENNEDGTININNWINRASELNRQYRKAQRFAQGSKGSQDTDRQRTNPPRTYGNTYTAPPRNATPAPAPKDPNAMDIDRNRRSGIRNITCYHCQKSGPIGTPDGHYTRDCPDINKPKVFPPRGTRI</sequence>
<feature type="region of interest" description="Disordered" evidence="1">
    <location>
        <begin position="289"/>
        <end position="311"/>
    </location>
</feature>
<dbReference type="AlphaFoldDB" id="A0A067SYJ0"/>
<feature type="compositionally biased region" description="Low complexity" evidence="1">
    <location>
        <begin position="240"/>
        <end position="250"/>
    </location>
</feature>
<proteinExistence type="predicted"/>
<evidence type="ECO:0000256" key="1">
    <source>
        <dbReference type="SAM" id="MobiDB-lite"/>
    </source>
</evidence>
<evidence type="ECO:0008006" key="4">
    <source>
        <dbReference type="Google" id="ProtNLM"/>
    </source>
</evidence>
<organism evidence="2 3">
    <name type="scientific">Galerina marginata (strain CBS 339.88)</name>
    <dbReference type="NCBI Taxonomy" id="685588"/>
    <lineage>
        <taxon>Eukaryota</taxon>
        <taxon>Fungi</taxon>
        <taxon>Dikarya</taxon>
        <taxon>Basidiomycota</taxon>
        <taxon>Agaricomycotina</taxon>
        <taxon>Agaricomycetes</taxon>
        <taxon>Agaricomycetidae</taxon>
        <taxon>Agaricales</taxon>
        <taxon>Agaricineae</taxon>
        <taxon>Strophariaceae</taxon>
        <taxon>Galerina</taxon>
    </lineage>
</organism>
<dbReference type="HOGENOM" id="CLU_894418_0_0_1"/>
<feature type="region of interest" description="Disordered" evidence="1">
    <location>
        <begin position="210"/>
        <end position="263"/>
    </location>
</feature>
<dbReference type="STRING" id="685588.A0A067SYJ0"/>
<name>A0A067SYJ0_GALM3</name>
<protein>
    <recommendedName>
        <fullName evidence="4">Retrotransposon gag domain-containing protein</fullName>
    </recommendedName>
</protein>
<dbReference type="Proteomes" id="UP000027222">
    <property type="component" value="Unassembled WGS sequence"/>
</dbReference>
<reference evidence="3" key="1">
    <citation type="journal article" date="2014" name="Proc. Natl. Acad. Sci. U.S.A.">
        <title>Extensive sampling of basidiomycete genomes demonstrates inadequacy of the white-rot/brown-rot paradigm for wood decay fungi.</title>
        <authorList>
            <person name="Riley R."/>
            <person name="Salamov A.A."/>
            <person name="Brown D.W."/>
            <person name="Nagy L.G."/>
            <person name="Floudas D."/>
            <person name="Held B.W."/>
            <person name="Levasseur A."/>
            <person name="Lombard V."/>
            <person name="Morin E."/>
            <person name="Otillar R."/>
            <person name="Lindquist E.A."/>
            <person name="Sun H."/>
            <person name="LaButti K.M."/>
            <person name="Schmutz J."/>
            <person name="Jabbour D."/>
            <person name="Luo H."/>
            <person name="Baker S.E."/>
            <person name="Pisabarro A.G."/>
            <person name="Walton J.D."/>
            <person name="Blanchette R.A."/>
            <person name="Henrissat B."/>
            <person name="Martin F."/>
            <person name="Cullen D."/>
            <person name="Hibbett D.S."/>
            <person name="Grigoriev I.V."/>
        </authorList>
    </citation>
    <scope>NUCLEOTIDE SEQUENCE [LARGE SCALE GENOMIC DNA]</scope>
    <source>
        <strain evidence="3">CBS 339.88</strain>
    </source>
</reference>
<feature type="compositionally biased region" description="Basic and acidic residues" evidence="1">
    <location>
        <begin position="290"/>
        <end position="300"/>
    </location>
</feature>
<evidence type="ECO:0000313" key="3">
    <source>
        <dbReference type="Proteomes" id="UP000027222"/>
    </source>
</evidence>